<evidence type="ECO:0008006" key="4">
    <source>
        <dbReference type="Google" id="ProtNLM"/>
    </source>
</evidence>
<dbReference type="EMBL" id="JAARZS010000021">
    <property type="protein sequence ID" value="MBC2284533.1"/>
    <property type="molecule type" value="Genomic_DNA"/>
</dbReference>
<sequence length="87" mass="9694">MSDVRISTRLKKNAHMDPSKESQSKSIVQLCQELEDSILIMPIFQRGLAWNLTKKIALFNFQLNGAAPVSPISINKIGSDSNDMPHV</sequence>
<feature type="region of interest" description="Disordered" evidence="1">
    <location>
        <begin position="1"/>
        <end position="25"/>
    </location>
</feature>
<feature type="non-terminal residue" evidence="2">
    <location>
        <position position="87"/>
    </location>
</feature>
<evidence type="ECO:0000256" key="1">
    <source>
        <dbReference type="SAM" id="MobiDB-lite"/>
    </source>
</evidence>
<feature type="compositionally biased region" description="Basic and acidic residues" evidence="1">
    <location>
        <begin position="14"/>
        <end position="23"/>
    </location>
</feature>
<evidence type="ECO:0000313" key="3">
    <source>
        <dbReference type="Proteomes" id="UP000585696"/>
    </source>
</evidence>
<proteinExistence type="predicted"/>
<reference evidence="2 3" key="1">
    <citation type="submission" date="2020-03" db="EMBL/GenBank/DDBJ databases">
        <title>Soil Listeria distribution.</title>
        <authorList>
            <person name="Liao J."/>
            <person name="Wiedmann M."/>
        </authorList>
    </citation>
    <scope>NUCLEOTIDE SEQUENCE [LARGE SCALE GENOMIC DNA]</scope>
    <source>
        <strain evidence="2 3">FSL L7-0054</strain>
    </source>
</reference>
<accession>A0A842FQE5</accession>
<organism evidence="2 3">
    <name type="scientific">Listeria booriae</name>
    <dbReference type="NCBI Taxonomy" id="1552123"/>
    <lineage>
        <taxon>Bacteria</taxon>
        <taxon>Bacillati</taxon>
        <taxon>Bacillota</taxon>
        <taxon>Bacilli</taxon>
        <taxon>Bacillales</taxon>
        <taxon>Listeriaceae</taxon>
        <taxon>Listeria</taxon>
    </lineage>
</organism>
<gene>
    <name evidence="2" type="ORF">HCB69_09095</name>
</gene>
<evidence type="ECO:0000313" key="2">
    <source>
        <dbReference type="EMBL" id="MBC2284533.1"/>
    </source>
</evidence>
<dbReference type="AlphaFoldDB" id="A0A842FQE5"/>
<comment type="caution">
    <text evidence="2">The sequence shown here is derived from an EMBL/GenBank/DDBJ whole genome shotgun (WGS) entry which is preliminary data.</text>
</comment>
<dbReference type="Proteomes" id="UP000585696">
    <property type="component" value="Unassembled WGS sequence"/>
</dbReference>
<protein>
    <recommendedName>
        <fullName evidence="4">DUF262 domain-containing protein</fullName>
    </recommendedName>
</protein>
<name>A0A842FQE5_9LIST</name>